<evidence type="ECO:0000313" key="3">
    <source>
        <dbReference type="Proteomes" id="UP000061660"/>
    </source>
</evidence>
<organism evidence="2 3">
    <name type="scientific">Paenibacillus naphthalenovorans</name>
    <dbReference type="NCBI Taxonomy" id="162209"/>
    <lineage>
        <taxon>Bacteria</taxon>
        <taxon>Bacillati</taxon>
        <taxon>Bacillota</taxon>
        <taxon>Bacilli</taxon>
        <taxon>Bacillales</taxon>
        <taxon>Paenibacillaceae</taxon>
        <taxon>Paenibacillus</taxon>
    </lineage>
</organism>
<reference evidence="3" key="1">
    <citation type="submission" date="2015-12" db="EMBL/GenBank/DDBJ databases">
        <title>Complete genome sequences of two moderately thermophilic Paenibacillus species.</title>
        <authorList>
            <person name="Butler R.III."/>
            <person name="Wang J."/>
            <person name="Stark B.C."/>
            <person name="Pombert J.-F."/>
        </authorList>
    </citation>
    <scope>NUCLEOTIDE SEQUENCE [LARGE SCALE GENOMIC DNA]</scope>
    <source>
        <strain evidence="3">32O-Y</strain>
    </source>
</reference>
<dbReference type="STRING" id="162209.IJ22_15880"/>
<reference evidence="2 3" key="2">
    <citation type="journal article" date="2016" name="Genome Announc.">
        <title>Complete Genome Sequences of Two Interactive Moderate Thermophiles, Paenibacillus napthalenovorans 32O-Y and Paenibacillus sp. 32O-W.</title>
        <authorList>
            <person name="Butler R.R.III."/>
            <person name="Wang J."/>
            <person name="Stark B.C."/>
            <person name="Pombert J.F."/>
        </authorList>
    </citation>
    <scope>NUCLEOTIDE SEQUENCE [LARGE SCALE GENOMIC DNA]</scope>
    <source>
        <strain evidence="2 3">32O-Y</strain>
    </source>
</reference>
<dbReference type="KEGG" id="pnp:IJ22_15880"/>
<dbReference type="PANTHER" id="PTHR11365">
    <property type="entry name" value="5-OXOPROLINASE RELATED"/>
    <property type="match status" value="1"/>
</dbReference>
<sequence length="685" mass="75239">MPMPTPEQKLTMIKMEPATPEEIAAMETLSPGDYEIGYQRTNDIVDEALEVFQRSSRSNMGVSGDVMLAIFTANGDLVNSAAGTYLHAIIQPIIIKYIIKNYSKNPGINDGDVWFANDALYGGIHNPDMVCITPVFHNGKLIAWTGAASHMTETGAIEPGGMPVSATSRFEEGLGLPPVKIGENHELREDWIEVFTAYGIRAPQMMVTDLKARATSADRVRTRLIELADREGTEFVVGLLRKMLEVAREGATKRLASWPDGKFRCVTFSDAVGVKHGLIRNASLTLEKKGDKLIYDFTGTSPENYSSYHAHVQAVVGHVANYIYSYVFYDLPISSATFEPIEFRIPKGTILNPDPKAATSNAVMICTGVMSASANAFAKMMFCTQDADKVVASSSNAGNAMVIAGLSQWGLPFADMIAYSINTEGQGGRPALKGMNAFGFPWCPFGRAPNVELMENEFPLLIPLSQHWKDSCGHGKNRGGVGTAQMWVAHQVPQVFFMAIADNSKVQTPQGLFGGYAPCTVPGIGIRNADVVQKMKEGTSHRLEVKETLTERWIEGSWEIEFFGRSARPYNEGDVMAYGFSAGGAGYGDPLEADPESVGEDVINQIITNETAAEMYKVIFDERAHKVDVEATNRLRNEERAARRGRGKPYSAFIKEWEKLKPAEEILHSFGSWPEGQSTDMMMRM</sequence>
<feature type="domain" description="Hydantoinase B/oxoprolinase" evidence="1">
    <location>
        <begin position="34"/>
        <end position="590"/>
    </location>
</feature>
<dbReference type="GO" id="GO:0017168">
    <property type="term" value="F:5-oxoprolinase (ATP-hydrolyzing) activity"/>
    <property type="evidence" value="ECO:0007669"/>
    <property type="project" value="TreeGrafter"/>
</dbReference>
<dbReference type="InterPro" id="IPR003692">
    <property type="entry name" value="Hydantoinase_B"/>
</dbReference>
<dbReference type="RefSeq" id="WP_062408325.1">
    <property type="nucleotide sequence ID" value="NZ_CP013652.1"/>
</dbReference>
<dbReference type="GO" id="GO:0005829">
    <property type="term" value="C:cytosol"/>
    <property type="evidence" value="ECO:0007669"/>
    <property type="project" value="TreeGrafter"/>
</dbReference>
<dbReference type="GO" id="GO:0006749">
    <property type="term" value="P:glutathione metabolic process"/>
    <property type="evidence" value="ECO:0007669"/>
    <property type="project" value="TreeGrafter"/>
</dbReference>
<evidence type="ECO:0000259" key="1">
    <source>
        <dbReference type="Pfam" id="PF02538"/>
    </source>
</evidence>
<dbReference type="PATRIC" id="fig|162209.4.peg.1680"/>
<dbReference type="Proteomes" id="UP000061660">
    <property type="component" value="Chromosome"/>
</dbReference>
<dbReference type="InterPro" id="IPR045079">
    <property type="entry name" value="Oxoprolinase-like"/>
</dbReference>
<name>A0A0U2UFI9_9BACL</name>
<dbReference type="EMBL" id="CP013652">
    <property type="protein sequence ID" value="ALS21964.1"/>
    <property type="molecule type" value="Genomic_DNA"/>
</dbReference>
<protein>
    <submittedName>
        <fullName evidence="2">Subunit delta of acetophenone carboxylase</fullName>
    </submittedName>
</protein>
<dbReference type="Pfam" id="PF02538">
    <property type="entry name" value="Hydantoinase_B"/>
    <property type="match status" value="1"/>
</dbReference>
<proteinExistence type="predicted"/>
<dbReference type="OrthoDB" id="102473at2"/>
<evidence type="ECO:0000313" key="2">
    <source>
        <dbReference type="EMBL" id="ALS21964.1"/>
    </source>
</evidence>
<accession>A0A0U2UFI9</accession>
<gene>
    <name evidence="2" type="ORF">IJ22_15880</name>
</gene>
<keyword evidence="3" id="KW-1185">Reference proteome</keyword>
<dbReference type="AlphaFoldDB" id="A0A0U2UFI9"/>
<dbReference type="PANTHER" id="PTHR11365:SF23">
    <property type="entry name" value="HYPOTHETICAL 5-OXOPROLINASE (EUROFUNG)-RELATED"/>
    <property type="match status" value="1"/>
</dbReference>